<comment type="caution">
    <text evidence="2">The sequence shown here is derived from an EMBL/GenBank/DDBJ whole genome shotgun (WGS) entry which is preliminary data.</text>
</comment>
<dbReference type="Proteomes" id="UP000253383">
    <property type="component" value="Unassembled WGS sequence"/>
</dbReference>
<feature type="chain" id="PRO_5016727669" description="DUF4595 domain-containing protein" evidence="1">
    <location>
        <begin position="27"/>
        <end position="277"/>
    </location>
</feature>
<evidence type="ECO:0000256" key="1">
    <source>
        <dbReference type="SAM" id="SignalP"/>
    </source>
</evidence>
<dbReference type="RefSeq" id="WP_114408278.1">
    <property type="nucleotide sequence ID" value="NZ_QOWE01000020.1"/>
</dbReference>
<proteinExistence type="predicted"/>
<keyword evidence="1" id="KW-0732">Signal</keyword>
<name>A0A368JHY0_9BACT</name>
<accession>A0A368JHY0</accession>
<organism evidence="2 3">
    <name type="scientific">Larkinella punicea</name>
    <dbReference type="NCBI Taxonomy" id="2315727"/>
    <lineage>
        <taxon>Bacteria</taxon>
        <taxon>Pseudomonadati</taxon>
        <taxon>Bacteroidota</taxon>
        <taxon>Cytophagia</taxon>
        <taxon>Cytophagales</taxon>
        <taxon>Spirosomataceae</taxon>
        <taxon>Larkinella</taxon>
    </lineage>
</organism>
<dbReference type="Gene3D" id="2.180.10.10">
    <property type="entry name" value="RHS repeat-associated core"/>
    <property type="match status" value="1"/>
</dbReference>
<evidence type="ECO:0008006" key="4">
    <source>
        <dbReference type="Google" id="ProtNLM"/>
    </source>
</evidence>
<feature type="signal peptide" evidence="1">
    <location>
        <begin position="1"/>
        <end position="26"/>
    </location>
</feature>
<keyword evidence="3" id="KW-1185">Reference proteome</keyword>
<gene>
    <name evidence="2" type="ORF">DUE52_22330</name>
</gene>
<sequence>MITSALQKNRPWFLLLGFLVLMNLSACSPDSTLSQEPEPTALRLQKITAGEKNFQQYHYNSAGLLAKFQSNWAYTDSTVAILNAELEYDAENRLSRIISNGSLSVKFYYEGKLLDKTEEYDHRNRLVVSHFYLFGAEGRLVELLDQIHDTDNDTFETATFIKYRYEYDSRGNVTQTQSFIRKPGSASFKAWETVLYEGYDEKKNPHRPLVQYPYLSQERTMVNNPGKITVKRAEDQSVISVLTLTYQYNKQGYPTHKTQQMTTTKPFPVSTVYYHYE</sequence>
<evidence type="ECO:0000313" key="3">
    <source>
        <dbReference type="Proteomes" id="UP000253383"/>
    </source>
</evidence>
<evidence type="ECO:0000313" key="2">
    <source>
        <dbReference type="EMBL" id="RCR67279.1"/>
    </source>
</evidence>
<protein>
    <recommendedName>
        <fullName evidence="4">DUF4595 domain-containing protein</fullName>
    </recommendedName>
</protein>
<reference evidence="2 3" key="1">
    <citation type="submission" date="2018-07" db="EMBL/GenBank/DDBJ databases">
        <title>Genome analysis of Larkinella rosea.</title>
        <authorList>
            <person name="Zhou Z."/>
            <person name="Wang G."/>
        </authorList>
    </citation>
    <scope>NUCLEOTIDE SEQUENCE [LARGE SCALE GENOMIC DNA]</scope>
    <source>
        <strain evidence="3">zzj9</strain>
    </source>
</reference>
<dbReference type="EMBL" id="QOWE01000020">
    <property type="protein sequence ID" value="RCR67279.1"/>
    <property type="molecule type" value="Genomic_DNA"/>
</dbReference>
<dbReference type="OrthoDB" id="892328at2"/>
<dbReference type="AlphaFoldDB" id="A0A368JHY0"/>